<organism evidence="5 6">
    <name type="scientific">Anisodus tanguticus</name>
    <dbReference type="NCBI Taxonomy" id="243964"/>
    <lineage>
        <taxon>Eukaryota</taxon>
        <taxon>Viridiplantae</taxon>
        <taxon>Streptophyta</taxon>
        <taxon>Embryophyta</taxon>
        <taxon>Tracheophyta</taxon>
        <taxon>Spermatophyta</taxon>
        <taxon>Magnoliopsida</taxon>
        <taxon>eudicotyledons</taxon>
        <taxon>Gunneridae</taxon>
        <taxon>Pentapetalae</taxon>
        <taxon>asterids</taxon>
        <taxon>lamiids</taxon>
        <taxon>Solanales</taxon>
        <taxon>Solanaceae</taxon>
        <taxon>Solanoideae</taxon>
        <taxon>Hyoscyameae</taxon>
        <taxon>Anisodus</taxon>
    </lineage>
</organism>
<evidence type="ECO:0000259" key="3">
    <source>
        <dbReference type="PROSITE" id="PS50118"/>
    </source>
</evidence>
<dbReference type="InterPro" id="IPR001606">
    <property type="entry name" value="ARID_dom"/>
</dbReference>
<name>A0AAE1VQ93_9SOLA</name>
<dbReference type="InterPro" id="IPR036910">
    <property type="entry name" value="HMG_box_dom_sf"/>
</dbReference>
<evidence type="ECO:0000313" key="5">
    <source>
        <dbReference type="EMBL" id="KAK4378833.1"/>
    </source>
</evidence>
<dbReference type="SUPFAM" id="SSF47095">
    <property type="entry name" value="HMG-box"/>
    <property type="match status" value="1"/>
</dbReference>
<dbReference type="Pfam" id="PF09011">
    <property type="entry name" value="HMG_box_2"/>
    <property type="match status" value="1"/>
</dbReference>
<protein>
    <submittedName>
        <fullName evidence="5">Uncharacterized protein</fullName>
    </submittedName>
</protein>
<dbReference type="PANTHER" id="PTHR46691">
    <property type="entry name" value="HIGH MOBILITY GROUP B PROTEIN 9"/>
    <property type="match status" value="1"/>
</dbReference>
<reference evidence="5" key="1">
    <citation type="submission" date="2023-12" db="EMBL/GenBank/DDBJ databases">
        <title>Genome assembly of Anisodus tanguticus.</title>
        <authorList>
            <person name="Wang Y.-J."/>
        </authorList>
    </citation>
    <scope>NUCLEOTIDE SEQUENCE</scope>
    <source>
        <strain evidence="5">KB-2021</strain>
        <tissue evidence="5">Leaf</tissue>
    </source>
</reference>
<dbReference type="Gene3D" id="1.10.30.10">
    <property type="entry name" value="High mobility group box domain"/>
    <property type="match status" value="1"/>
</dbReference>
<dbReference type="SMART" id="SM01014">
    <property type="entry name" value="ARID"/>
    <property type="match status" value="1"/>
</dbReference>
<keyword evidence="1" id="KW-0238">DNA-binding</keyword>
<dbReference type="Pfam" id="PF01388">
    <property type="entry name" value="ARID"/>
    <property type="match status" value="1"/>
</dbReference>
<dbReference type="InterPro" id="IPR009071">
    <property type="entry name" value="HMG_box_dom"/>
</dbReference>
<sequence>MAAEENNTVTMEKKIHGGDKFSGAGTYACGFSSPVVVGDVSTMPNLAGRSSYDGKDSFYEKLNKLNESSGLSIVFNLRQTTLDLHLFYEEVIKRGGFNQVTMDAKWGEVACTLHVKSNITMFPTQLQKVYENLLLQFEQLYYYRSREKGTMQPPSQVSDAARLEPVKGSGDRSDDSVGKRKFCDRSSPVVAQRRSDNRDGPIKKKKYKNDCCLVSTVGPETLKSQTSSTNTYLKKDRRAPVRTRSSYQIYLKLECERIKKVHGESYGAKKFRDMVIDSWRTLSENDKEPYIEASKLDKERYNREMAAYKQPKNKETAKDENLHHNGSAPSMINFGAPSGIDNGYYVTSQADTGSNIVPDASFIESTVQIVKNTKPSEPIFQMDWGYFA</sequence>
<dbReference type="GO" id="GO:0003677">
    <property type="term" value="F:DNA binding"/>
    <property type="evidence" value="ECO:0007669"/>
    <property type="project" value="UniProtKB-UniRule"/>
</dbReference>
<dbReference type="EMBL" id="JAVYJV010000001">
    <property type="protein sequence ID" value="KAK4378833.1"/>
    <property type="molecule type" value="Genomic_DNA"/>
</dbReference>
<dbReference type="Proteomes" id="UP001291623">
    <property type="component" value="Unassembled WGS sequence"/>
</dbReference>
<gene>
    <name evidence="5" type="ORF">RND71_000695</name>
</gene>
<dbReference type="Gene3D" id="1.10.150.60">
    <property type="entry name" value="ARID DNA-binding domain"/>
    <property type="match status" value="1"/>
</dbReference>
<dbReference type="InterPro" id="IPR036431">
    <property type="entry name" value="ARID_dom_sf"/>
</dbReference>
<dbReference type="SMART" id="SM00398">
    <property type="entry name" value="HMG"/>
    <property type="match status" value="1"/>
</dbReference>
<keyword evidence="6" id="KW-1185">Reference proteome</keyword>
<accession>A0AAE1VQ93</accession>
<evidence type="ECO:0000313" key="6">
    <source>
        <dbReference type="Proteomes" id="UP001291623"/>
    </source>
</evidence>
<feature type="compositionally biased region" description="Basic and acidic residues" evidence="2">
    <location>
        <begin position="193"/>
        <end position="202"/>
    </location>
</feature>
<dbReference type="AlphaFoldDB" id="A0AAE1VQ93"/>
<dbReference type="SMART" id="SM00501">
    <property type="entry name" value="BRIGHT"/>
    <property type="match status" value="1"/>
</dbReference>
<evidence type="ECO:0000259" key="4">
    <source>
        <dbReference type="PROSITE" id="PS51011"/>
    </source>
</evidence>
<evidence type="ECO:0000256" key="2">
    <source>
        <dbReference type="SAM" id="MobiDB-lite"/>
    </source>
</evidence>
<feature type="domain" description="ARID" evidence="4">
    <location>
        <begin position="52"/>
        <end position="142"/>
    </location>
</feature>
<evidence type="ECO:0000256" key="1">
    <source>
        <dbReference type="PROSITE-ProRule" id="PRU00267"/>
    </source>
</evidence>
<feature type="compositionally biased region" description="Basic and acidic residues" evidence="2">
    <location>
        <begin position="161"/>
        <end position="184"/>
    </location>
</feature>
<proteinExistence type="predicted"/>
<keyword evidence="1" id="KW-0539">Nucleus</keyword>
<dbReference type="GO" id="GO:0005634">
    <property type="term" value="C:nucleus"/>
    <property type="evidence" value="ECO:0007669"/>
    <property type="project" value="UniProtKB-UniRule"/>
</dbReference>
<feature type="region of interest" description="Disordered" evidence="2">
    <location>
        <begin position="148"/>
        <end position="203"/>
    </location>
</feature>
<feature type="DNA-binding region" description="HMG box" evidence="1">
    <location>
        <begin position="240"/>
        <end position="309"/>
    </location>
</feature>
<comment type="caution">
    <text evidence="5">The sequence shown here is derived from an EMBL/GenBank/DDBJ whole genome shotgun (WGS) entry which is preliminary data.</text>
</comment>
<dbReference type="PANTHER" id="PTHR46691:SF5">
    <property type="entry name" value="HMG (HIGH MOBILITY GROUP) BOX PROTEIN"/>
    <property type="match status" value="1"/>
</dbReference>
<dbReference type="PROSITE" id="PS50118">
    <property type="entry name" value="HMG_BOX_2"/>
    <property type="match status" value="1"/>
</dbReference>
<feature type="domain" description="HMG box" evidence="3">
    <location>
        <begin position="240"/>
        <end position="309"/>
    </location>
</feature>
<dbReference type="PROSITE" id="PS51011">
    <property type="entry name" value="ARID"/>
    <property type="match status" value="1"/>
</dbReference>
<dbReference type="SUPFAM" id="SSF46774">
    <property type="entry name" value="ARID-like"/>
    <property type="match status" value="1"/>
</dbReference>